<dbReference type="OrthoDB" id="2018987at2759"/>
<proteinExistence type="predicted"/>
<dbReference type="InterPro" id="IPR007700">
    <property type="entry name" value="DUF668"/>
</dbReference>
<dbReference type="EMBL" id="LNRQ01000008">
    <property type="protein sequence ID" value="KZM85287.1"/>
    <property type="molecule type" value="Genomic_DNA"/>
</dbReference>
<feature type="region of interest" description="Disordered" evidence="1">
    <location>
        <begin position="353"/>
        <end position="376"/>
    </location>
</feature>
<dbReference type="InterPro" id="IPR021864">
    <property type="entry name" value="DUF3475"/>
</dbReference>
<dbReference type="PANTHER" id="PTHR31371:SF2">
    <property type="entry name" value="PLANT_PROTEIN (DUF668)"/>
    <property type="match status" value="1"/>
</dbReference>
<dbReference type="GO" id="GO:0045927">
    <property type="term" value="P:positive regulation of growth"/>
    <property type="evidence" value="ECO:0007669"/>
    <property type="project" value="InterPro"/>
</dbReference>
<evidence type="ECO:0000259" key="3">
    <source>
        <dbReference type="Pfam" id="PF11961"/>
    </source>
</evidence>
<name>A0A175YPK2_DAUCS</name>
<feature type="compositionally biased region" description="Basic and acidic residues" evidence="1">
    <location>
        <begin position="353"/>
        <end position="363"/>
    </location>
</feature>
<dbReference type="OMA" id="YGNSYID"/>
<dbReference type="Pfam" id="PF05003">
    <property type="entry name" value="DUF668"/>
    <property type="match status" value="1"/>
</dbReference>
<dbReference type="Gramene" id="KZM85287">
    <property type="protein sequence ID" value="KZM85287"/>
    <property type="gene ID" value="DCAR_027291"/>
</dbReference>
<feature type="domain" description="DUF3475" evidence="3">
    <location>
        <begin position="42"/>
        <end position="98"/>
    </location>
</feature>
<evidence type="ECO:0000313" key="6">
    <source>
        <dbReference type="Proteomes" id="UP000077755"/>
    </source>
</evidence>
<accession>A0A175YPK2</accession>
<dbReference type="Pfam" id="PF11961">
    <property type="entry name" value="DUF3475"/>
    <property type="match status" value="1"/>
</dbReference>
<feature type="domain" description="DUF668" evidence="2">
    <location>
        <begin position="404"/>
        <end position="493"/>
    </location>
</feature>
<reference evidence="4" key="1">
    <citation type="journal article" date="2016" name="Nat. Genet.">
        <title>A high-quality carrot genome assembly provides new insights into carotenoid accumulation and asterid genome evolution.</title>
        <authorList>
            <person name="Iorizzo M."/>
            <person name="Ellison S."/>
            <person name="Senalik D."/>
            <person name="Zeng P."/>
            <person name="Satapoomin P."/>
            <person name="Huang J."/>
            <person name="Bowman M."/>
            <person name="Iovene M."/>
            <person name="Sanseverino W."/>
            <person name="Cavagnaro P."/>
            <person name="Yildiz M."/>
            <person name="Macko-Podgorni A."/>
            <person name="Moranska E."/>
            <person name="Grzebelus E."/>
            <person name="Grzebelus D."/>
            <person name="Ashrafi H."/>
            <person name="Zheng Z."/>
            <person name="Cheng S."/>
            <person name="Spooner D."/>
            <person name="Van Deynze A."/>
            <person name="Simon P."/>
        </authorList>
    </citation>
    <scope>NUCLEOTIDE SEQUENCE [LARGE SCALE GENOMIC DNA]</scope>
    <source>
        <tissue evidence="4">Leaf</tissue>
    </source>
</reference>
<dbReference type="AlphaFoldDB" id="A0A175YPK2"/>
<sequence length="568" mass="64141">MVVETWLLKMTSQVSANFKHALLESSKKSNAKKQEVKESTGILCFEVANLMSKTVLLHKSLGDKEISKLKSELLNCQGIKNLISCDEAFIFELALCEKMEELNRVAGVVSRLGKKCNLPALQGFEHVYGDIVSGVLGVKDLGFLVKDMEAMVRKMERFVNLTGALYGEIAVLRELEITTKKFQQSHLEETRKAFEQKLMWQEQDVKHLKDVSLWNQSFDKVVEMLARTVCTLYVRICNVLGSESGQRNDGLRQLKADCGVKFGRIDVKLENSVVIRRGLRKKNGGDMSGLTERNRMEKRKSNVRPKVEEQLFRAEHLDILCGMGRGGLFKECLNLGSPGTKVDDDNECSGLEDRSVAGGEKRNNLKHSGGVVSSQTSSTFSFSEANCSRSTLKSSFMDYATPSTIGGSGLALRYANVVIVVEKLLMYPHLVGEEARDDLYFLLPTNLRMSLKTGLKSFKEDFAIYDASLAHDWKERLDQILQWLAPLAHNMIRWLNERNIEQQQVIKRTNVLLLQTLYFADRVKTEEALCEVLIGLNYICHYEHQHDALLDCSSSFDLDDCVGDWQLP</sequence>
<evidence type="ECO:0008006" key="7">
    <source>
        <dbReference type="Google" id="ProtNLM"/>
    </source>
</evidence>
<evidence type="ECO:0000313" key="5">
    <source>
        <dbReference type="EMBL" id="WOH12744.1"/>
    </source>
</evidence>
<dbReference type="EMBL" id="CP093350">
    <property type="protein sequence ID" value="WOH12744.1"/>
    <property type="molecule type" value="Genomic_DNA"/>
</dbReference>
<protein>
    <recommendedName>
        <fullName evidence="7">DUF668 domain-containing protein</fullName>
    </recommendedName>
</protein>
<evidence type="ECO:0000256" key="1">
    <source>
        <dbReference type="SAM" id="MobiDB-lite"/>
    </source>
</evidence>
<organism evidence="4">
    <name type="scientific">Daucus carota subsp. sativus</name>
    <name type="common">Carrot</name>
    <dbReference type="NCBI Taxonomy" id="79200"/>
    <lineage>
        <taxon>Eukaryota</taxon>
        <taxon>Viridiplantae</taxon>
        <taxon>Streptophyta</taxon>
        <taxon>Embryophyta</taxon>
        <taxon>Tracheophyta</taxon>
        <taxon>Spermatophyta</taxon>
        <taxon>Magnoliopsida</taxon>
        <taxon>eudicotyledons</taxon>
        <taxon>Gunneridae</taxon>
        <taxon>Pentapetalae</taxon>
        <taxon>asterids</taxon>
        <taxon>campanulids</taxon>
        <taxon>Apiales</taxon>
        <taxon>Apiaceae</taxon>
        <taxon>Apioideae</taxon>
        <taxon>Scandiceae</taxon>
        <taxon>Daucinae</taxon>
        <taxon>Daucus</taxon>
        <taxon>Daucus sect. Daucus</taxon>
    </lineage>
</organism>
<gene>
    <name evidence="4" type="ORF">DCAR_027291</name>
    <name evidence="5" type="ORF">DCAR_0832252</name>
</gene>
<dbReference type="STRING" id="79200.A0A175YPK2"/>
<dbReference type="KEGG" id="dcr:108197642"/>
<evidence type="ECO:0000313" key="4">
    <source>
        <dbReference type="EMBL" id="KZM85287.1"/>
    </source>
</evidence>
<evidence type="ECO:0000259" key="2">
    <source>
        <dbReference type="Pfam" id="PF05003"/>
    </source>
</evidence>
<keyword evidence="6" id="KW-1185">Reference proteome</keyword>
<reference evidence="5" key="2">
    <citation type="submission" date="2022-03" db="EMBL/GenBank/DDBJ databases">
        <title>Draft title - Genomic analysis of global carrot germplasm unveils the trajectory of domestication and the origin of high carotenoid orange carrot.</title>
        <authorList>
            <person name="Iorizzo M."/>
            <person name="Ellison S."/>
            <person name="Senalik D."/>
            <person name="Macko-Podgorni A."/>
            <person name="Grzebelus D."/>
            <person name="Bostan H."/>
            <person name="Rolling W."/>
            <person name="Curaba J."/>
            <person name="Simon P."/>
        </authorList>
    </citation>
    <scope>NUCLEOTIDE SEQUENCE</scope>
    <source>
        <tissue evidence="5">Leaf</tissue>
    </source>
</reference>
<dbReference type="Proteomes" id="UP000077755">
    <property type="component" value="Chromosome 8"/>
</dbReference>
<dbReference type="PANTHER" id="PTHR31371">
    <property type="entry name" value="BNAC09G50660D PROTEIN"/>
    <property type="match status" value="1"/>
</dbReference>